<evidence type="ECO:0000256" key="2">
    <source>
        <dbReference type="ARBA" id="ARBA00005383"/>
    </source>
</evidence>
<evidence type="ECO:0008006" key="14">
    <source>
        <dbReference type="Google" id="ProtNLM"/>
    </source>
</evidence>
<dbReference type="Gene3D" id="3.30.40.10">
    <property type="entry name" value="Zinc/RING finger domain, C3HC4 (zinc finger)"/>
    <property type="match status" value="1"/>
</dbReference>
<dbReference type="GO" id="GO:0061665">
    <property type="term" value="F:SUMO ligase activity"/>
    <property type="evidence" value="ECO:0007669"/>
    <property type="project" value="TreeGrafter"/>
</dbReference>
<evidence type="ECO:0000256" key="1">
    <source>
        <dbReference type="ARBA" id="ARBA00004718"/>
    </source>
</evidence>
<proteinExistence type="inferred from homology"/>
<evidence type="ECO:0000259" key="10">
    <source>
        <dbReference type="PROSITE" id="PS51044"/>
    </source>
</evidence>
<sequence>MAANGRTLTDLAQSLSARSKTLVNADLKKICKEEGEIQGGNKAQLQARVVSIISRYVHNNDLESLERVRYRIHNHGNTPPPGWDSSQAAATTSYPITAASTVPPYAMPNGYGPALPPSAQMTPYGASRFKSSPFYDIVDTVVPQSVLQTSPSHRQSKEIDLILTMTWSDQLRTEPNMRLMLFSYMDQTLGPYQKADVAFPSQIEVKLNGDEVKGNYKGLKNKPGSTRPADITDYVRKAPGYKNRLTITYALTQKKFNVYVYMVKKHPVEELTKRIKQRNVITKQSVIEEMLRKADDPDIVLDSTVMSLKDPISTLRINIPCRSNLCTHNQCFDAESFLQLQEQAPTWQCPVCNKTVSFEGLAVDQYVQEILDSVPKGTEQVTIEPNGKWSQGNKTENQVSRNSAQSAKEEDGSDDDLIEIPDYRVTTIKNESLSTPQSMTRTPPISSRDSSTAPRTGAKRKSEVIDLTLSDDDEPPRPAKKVAYNTPNSLPDSSFRHRVSTFGNPAPPLQQPQPLPQPNNTVPSVFRLDLRPSNIAAPNTQNGSAYAGYRPPRAPRGFLWERDYNNYGSSP</sequence>
<dbReference type="Pfam" id="PF02891">
    <property type="entry name" value="zf-MIZ"/>
    <property type="match status" value="1"/>
</dbReference>
<keyword evidence="7" id="KW-0862">Zinc</keyword>
<protein>
    <recommendedName>
        <fullName evidence="14">MIZ/SP-RING zinc finger</fullName>
    </recommendedName>
</protein>
<evidence type="ECO:0000256" key="9">
    <source>
        <dbReference type="SAM" id="MobiDB-lite"/>
    </source>
</evidence>
<comment type="similarity">
    <text evidence="2">Belongs to the PIAS family.</text>
</comment>
<evidence type="ECO:0000256" key="7">
    <source>
        <dbReference type="ARBA" id="ARBA00022833"/>
    </source>
</evidence>
<comment type="pathway">
    <text evidence="1">Protein modification; protein sumoylation.</text>
</comment>
<dbReference type="InterPro" id="IPR013083">
    <property type="entry name" value="Znf_RING/FYVE/PHD"/>
</dbReference>
<evidence type="ECO:0000313" key="13">
    <source>
        <dbReference type="Proteomes" id="UP000799536"/>
    </source>
</evidence>
<gene>
    <name evidence="12" type="ORF">GQ43DRAFT_265304</name>
</gene>
<feature type="compositionally biased region" description="Pro residues" evidence="9">
    <location>
        <begin position="505"/>
        <end position="517"/>
    </location>
</feature>
<evidence type="ECO:0000313" key="12">
    <source>
        <dbReference type="EMBL" id="KAF2203440.1"/>
    </source>
</evidence>
<dbReference type="PANTHER" id="PTHR10782">
    <property type="entry name" value="ZINC FINGER MIZ DOMAIN-CONTAINING PROTEIN"/>
    <property type="match status" value="1"/>
</dbReference>
<reference evidence="12" key="1">
    <citation type="journal article" date="2020" name="Stud. Mycol.">
        <title>101 Dothideomycetes genomes: a test case for predicting lifestyles and emergence of pathogens.</title>
        <authorList>
            <person name="Haridas S."/>
            <person name="Albert R."/>
            <person name="Binder M."/>
            <person name="Bloem J."/>
            <person name="Labutti K."/>
            <person name="Salamov A."/>
            <person name="Andreopoulos B."/>
            <person name="Baker S."/>
            <person name="Barry K."/>
            <person name="Bills G."/>
            <person name="Bluhm B."/>
            <person name="Cannon C."/>
            <person name="Castanera R."/>
            <person name="Culley D."/>
            <person name="Daum C."/>
            <person name="Ezra D."/>
            <person name="Gonzalez J."/>
            <person name="Henrissat B."/>
            <person name="Kuo A."/>
            <person name="Liang C."/>
            <person name="Lipzen A."/>
            <person name="Lutzoni F."/>
            <person name="Magnuson J."/>
            <person name="Mondo S."/>
            <person name="Nolan M."/>
            <person name="Ohm R."/>
            <person name="Pangilinan J."/>
            <person name="Park H.-J."/>
            <person name="Ramirez L."/>
            <person name="Alfaro M."/>
            <person name="Sun H."/>
            <person name="Tritt A."/>
            <person name="Yoshinaga Y."/>
            <person name="Zwiers L.-H."/>
            <person name="Turgeon B."/>
            <person name="Goodwin S."/>
            <person name="Spatafora J."/>
            <person name="Crous P."/>
            <person name="Grigoriev I."/>
        </authorList>
    </citation>
    <scope>NUCLEOTIDE SEQUENCE</scope>
    <source>
        <strain evidence="12">ATCC 74209</strain>
    </source>
</reference>
<feature type="compositionally biased region" description="Polar residues" evidence="9">
    <location>
        <begin position="427"/>
        <end position="454"/>
    </location>
</feature>
<comment type="caution">
    <text evidence="12">The sequence shown here is derived from an EMBL/GenBank/DDBJ whole genome shotgun (WGS) entry which is preliminary data.</text>
</comment>
<evidence type="ECO:0000259" key="11">
    <source>
        <dbReference type="PROSITE" id="PS51466"/>
    </source>
</evidence>
<feature type="domain" description="SP-RING-type" evidence="10">
    <location>
        <begin position="295"/>
        <end position="376"/>
    </location>
</feature>
<dbReference type="OrthoDB" id="28127at2759"/>
<organism evidence="12 13">
    <name type="scientific">Delitschia confertaspora ATCC 74209</name>
    <dbReference type="NCBI Taxonomy" id="1513339"/>
    <lineage>
        <taxon>Eukaryota</taxon>
        <taxon>Fungi</taxon>
        <taxon>Dikarya</taxon>
        <taxon>Ascomycota</taxon>
        <taxon>Pezizomycotina</taxon>
        <taxon>Dothideomycetes</taxon>
        <taxon>Pleosporomycetidae</taxon>
        <taxon>Pleosporales</taxon>
        <taxon>Delitschiaceae</taxon>
        <taxon>Delitschia</taxon>
    </lineage>
</organism>
<evidence type="ECO:0000256" key="5">
    <source>
        <dbReference type="ARBA" id="ARBA00022771"/>
    </source>
</evidence>
<dbReference type="Pfam" id="PF14324">
    <property type="entry name" value="PINIT"/>
    <property type="match status" value="1"/>
</dbReference>
<dbReference type="PANTHER" id="PTHR10782:SF4">
    <property type="entry name" value="TONALLI, ISOFORM E"/>
    <property type="match status" value="1"/>
</dbReference>
<accession>A0A9P4JQR2</accession>
<feature type="domain" description="PINIT" evidence="11">
    <location>
        <begin position="113"/>
        <end position="266"/>
    </location>
</feature>
<name>A0A9P4JQR2_9PLEO</name>
<dbReference type="PROSITE" id="PS51044">
    <property type="entry name" value="ZF_SP_RING"/>
    <property type="match status" value="1"/>
</dbReference>
<keyword evidence="6" id="KW-0833">Ubl conjugation pathway</keyword>
<dbReference type="CDD" id="cd16792">
    <property type="entry name" value="SP-RING_Siz-like"/>
    <property type="match status" value="1"/>
</dbReference>
<dbReference type="AlphaFoldDB" id="A0A9P4JQR2"/>
<keyword evidence="4" id="KW-0479">Metal-binding</keyword>
<dbReference type="GO" id="GO:0000785">
    <property type="term" value="C:chromatin"/>
    <property type="evidence" value="ECO:0007669"/>
    <property type="project" value="TreeGrafter"/>
</dbReference>
<dbReference type="InterPro" id="IPR004181">
    <property type="entry name" value="Znf_MIZ"/>
</dbReference>
<evidence type="ECO:0000256" key="3">
    <source>
        <dbReference type="ARBA" id="ARBA00022679"/>
    </source>
</evidence>
<dbReference type="InterPro" id="IPR031141">
    <property type="entry name" value="SIZ1/2_SP-RING"/>
</dbReference>
<feature type="compositionally biased region" description="Polar residues" evidence="9">
    <location>
        <begin position="379"/>
        <end position="406"/>
    </location>
</feature>
<dbReference type="Proteomes" id="UP000799536">
    <property type="component" value="Unassembled WGS sequence"/>
</dbReference>
<evidence type="ECO:0000256" key="4">
    <source>
        <dbReference type="ARBA" id="ARBA00022723"/>
    </source>
</evidence>
<feature type="region of interest" description="Disordered" evidence="9">
    <location>
        <begin position="376"/>
        <end position="571"/>
    </location>
</feature>
<keyword evidence="13" id="KW-1185">Reference proteome</keyword>
<dbReference type="GO" id="GO:0008270">
    <property type="term" value="F:zinc ion binding"/>
    <property type="evidence" value="ECO:0007669"/>
    <property type="project" value="UniProtKB-KW"/>
</dbReference>
<dbReference type="EMBL" id="ML993903">
    <property type="protein sequence ID" value="KAF2203440.1"/>
    <property type="molecule type" value="Genomic_DNA"/>
</dbReference>
<evidence type="ECO:0000256" key="6">
    <source>
        <dbReference type="ARBA" id="ARBA00022786"/>
    </source>
</evidence>
<dbReference type="InterPro" id="IPR023321">
    <property type="entry name" value="PINIT"/>
</dbReference>
<evidence type="ECO:0000256" key="8">
    <source>
        <dbReference type="PROSITE-ProRule" id="PRU00452"/>
    </source>
</evidence>
<dbReference type="PROSITE" id="PS51466">
    <property type="entry name" value="PINIT"/>
    <property type="match status" value="1"/>
</dbReference>
<dbReference type="InterPro" id="IPR038654">
    <property type="entry name" value="PINIT_sf"/>
</dbReference>
<keyword evidence="5 8" id="KW-0863">Zinc-finger</keyword>
<dbReference type="GO" id="GO:0016925">
    <property type="term" value="P:protein sumoylation"/>
    <property type="evidence" value="ECO:0007669"/>
    <property type="project" value="TreeGrafter"/>
</dbReference>
<dbReference type="Gene3D" id="2.60.120.780">
    <property type="entry name" value="PINIT domain"/>
    <property type="match status" value="1"/>
</dbReference>
<keyword evidence="3" id="KW-0808">Transferase</keyword>